<proteinExistence type="predicted"/>
<reference evidence="1" key="1">
    <citation type="journal article" date="2020" name="Nat. Commun.">
        <title>Large-scale genome sequencing of mycorrhizal fungi provides insights into the early evolution of symbiotic traits.</title>
        <authorList>
            <person name="Miyauchi S."/>
            <person name="Kiss E."/>
            <person name="Kuo A."/>
            <person name="Drula E."/>
            <person name="Kohler A."/>
            <person name="Sanchez-Garcia M."/>
            <person name="Morin E."/>
            <person name="Andreopoulos B."/>
            <person name="Barry K.W."/>
            <person name="Bonito G."/>
            <person name="Buee M."/>
            <person name="Carver A."/>
            <person name="Chen C."/>
            <person name="Cichocki N."/>
            <person name="Clum A."/>
            <person name="Culley D."/>
            <person name="Crous P.W."/>
            <person name="Fauchery L."/>
            <person name="Girlanda M."/>
            <person name="Hayes R.D."/>
            <person name="Keri Z."/>
            <person name="LaButti K."/>
            <person name="Lipzen A."/>
            <person name="Lombard V."/>
            <person name="Magnuson J."/>
            <person name="Maillard F."/>
            <person name="Murat C."/>
            <person name="Nolan M."/>
            <person name="Ohm R.A."/>
            <person name="Pangilinan J."/>
            <person name="Pereira M.F."/>
            <person name="Perotto S."/>
            <person name="Peter M."/>
            <person name="Pfister S."/>
            <person name="Riley R."/>
            <person name="Sitrit Y."/>
            <person name="Stielow J.B."/>
            <person name="Szollosi G."/>
            <person name="Zifcakova L."/>
            <person name="Stursova M."/>
            <person name="Spatafora J.W."/>
            <person name="Tedersoo L."/>
            <person name="Vaario L.M."/>
            <person name="Yamada A."/>
            <person name="Yan M."/>
            <person name="Wang P."/>
            <person name="Xu J."/>
            <person name="Bruns T."/>
            <person name="Baldrian P."/>
            <person name="Vilgalys R."/>
            <person name="Dunand C."/>
            <person name="Henrissat B."/>
            <person name="Grigoriev I.V."/>
            <person name="Hibbett D."/>
            <person name="Nagy L.G."/>
            <person name="Martin F.M."/>
        </authorList>
    </citation>
    <scope>NUCLEOTIDE SEQUENCE</scope>
    <source>
        <strain evidence="1">UH-Tt-Lm1</strain>
    </source>
</reference>
<sequence>MNRTVIGLERLQSAPILLRLNGGLSTDALNAVLDHRCKIVSVIADIPLSSQIRPFHQRLLTPSLEEYILSASDDEEPEETETLNIEGELMSMRKLFVSGCLISIDRLTATNLIHLSLEFPSEISVVTGQSILDFLARCSLLETVLINIVSDDSTQHALQSHNPITLPRLRSIDLGRSEVQSGLITYLRSQPGVAVGFRAWVIDKEDWPCRSV</sequence>
<dbReference type="AlphaFoldDB" id="A0A9P6H4C0"/>
<reference evidence="1" key="2">
    <citation type="submission" date="2020-11" db="EMBL/GenBank/DDBJ databases">
        <authorList>
            <consortium name="DOE Joint Genome Institute"/>
            <person name="Kuo A."/>
            <person name="Miyauchi S."/>
            <person name="Kiss E."/>
            <person name="Drula E."/>
            <person name="Kohler A."/>
            <person name="Sanchez-Garcia M."/>
            <person name="Andreopoulos B."/>
            <person name="Barry K.W."/>
            <person name="Bonito G."/>
            <person name="Buee M."/>
            <person name="Carver A."/>
            <person name="Chen C."/>
            <person name="Cichocki N."/>
            <person name="Clum A."/>
            <person name="Culley D."/>
            <person name="Crous P.W."/>
            <person name="Fauchery L."/>
            <person name="Girlanda M."/>
            <person name="Hayes R."/>
            <person name="Keri Z."/>
            <person name="Labutti K."/>
            <person name="Lipzen A."/>
            <person name="Lombard V."/>
            <person name="Magnuson J."/>
            <person name="Maillard F."/>
            <person name="Morin E."/>
            <person name="Murat C."/>
            <person name="Nolan M."/>
            <person name="Ohm R."/>
            <person name="Pangilinan J."/>
            <person name="Pereira M."/>
            <person name="Perotto S."/>
            <person name="Peter M."/>
            <person name="Riley R."/>
            <person name="Sitrit Y."/>
            <person name="Stielow B."/>
            <person name="Szollosi G."/>
            <person name="Zifcakova L."/>
            <person name="Stursova M."/>
            <person name="Spatafora J.W."/>
            <person name="Tedersoo L."/>
            <person name="Vaario L.-M."/>
            <person name="Yamada A."/>
            <person name="Yan M."/>
            <person name="Wang P."/>
            <person name="Xu J."/>
            <person name="Bruns T."/>
            <person name="Baldrian P."/>
            <person name="Vilgalys R."/>
            <person name="Henrissat B."/>
            <person name="Grigoriev I.V."/>
            <person name="Hibbett D."/>
            <person name="Nagy L.G."/>
            <person name="Martin F.M."/>
        </authorList>
    </citation>
    <scope>NUCLEOTIDE SEQUENCE</scope>
    <source>
        <strain evidence="1">UH-Tt-Lm1</strain>
    </source>
</reference>
<keyword evidence="2" id="KW-1185">Reference proteome</keyword>
<gene>
    <name evidence="1" type="ORF">BJ322DRAFT_1114471</name>
</gene>
<dbReference type="Proteomes" id="UP000736335">
    <property type="component" value="Unassembled WGS sequence"/>
</dbReference>
<evidence type="ECO:0000313" key="2">
    <source>
        <dbReference type="Proteomes" id="UP000736335"/>
    </source>
</evidence>
<accession>A0A9P6H4C0</accession>
<dbReference type="EMBL" id="WIUZ02000024">
    <property type="protein sequence ID" value="KAF9778226.1"/>
    <property type="molecule type" value="Genomic_DNA"/>
</dbReference>
<name>A0A9P6H4C0_9AGAM</name>
<organism evidence="1 2">
    <name type="scientific">Thelephora terrestris</name>
    <dbReference type="NCBI Taxonomy" id="56493"/>
    <lineage>
        <taxon>Eukaryota</taxon>
        <taxon>Fungi</taxon>
        <taxon>Dikarya</taxon>
        <taxon>Basidiomycota</taxon>
        <taxon>Agaricomycotina</taxon>
        <taxon>Agaricomycetes</taxon>
        <taxon>Thelephorales</taxon>
        <taxon>Thelephoraceae</taxon>
        <taxon>Thelephora</taxon>
    </lineage>
</organism>
<comment type="caution">
    <text evidence="1">The sequence shown here is derived from an EMBL/GenBank/DDBJ whole genome shotgun (WGS) entry which is preliminary data.</text>
</comment>
<evidence type="ECO:0000313" key="1">
    <source>
        <dbReference type="EMBL" id="KAF9778226.1"/>
    </source>
</evidence>
<protein>
    <submittedName>
        <fullName evidence="1">Uncharacterized protein</fullName>
    </submittedName>
</protein>